<dbReference type="EMBL" id="QLMJ01000020">
    <property type="protein sequence ID" value="RAK28423.1"/>
    <property type="molecule type" value="Genomic_DNA"/>
</dbReference>
<proteinExistence type="predicted"/>
<gene>
    <name evidence="1" type="ORF">B0I29_120191</name>
</gene>
<dbReference type="Pfam" id="PF01042">
    <property type="entry name" value="Ribonuc_L-PSP"/>
    <property type="match status" value="3"/>
</dbReference>
<evidence type="ECO:0000313" key="2">
    <source>
        <dbReference type="Proteomes" id="UP000249341"/>
    </source>
</evidence>
<name>A0A327Z347_9ACTN</name>
<accession>A0A327Z347</accession>
<evidence type="ECO:0000313" key="1">
    <source>
        <dbReference type="EMBL" id="RAK28423.1"/>
    </source>
</evidence>
<dbReference type="PANTHER" id="PTHR43857:SF1">
    <property type="entry name" value="YJGH FAMILY PROTEIN"/>
    <property type="match status" value="1"/>
</dbReference>
<dbReference type="Proteomes" id="UP000249341">
    <property type="component" value="Unassembled WGS sequence"/>
</dbReference>
<organism evidence="1 2">
    <name type="scientific">Actinoplanes lutulentus</name>
    <dbReference type="NCBI Taxonomy" id="1287878"/>
    <lineage>
        <taxon>Bacteria</taxon>
        <taxon>Bacillati</taxon>
        <taxon>Actinomycetota</taxon>
        <taxon>Actinomycetes</taxon>
        <taxon>Micromonosporales</taxon>
        <taxon>Micromonosporaceae</taxon>
        <taxon>Actinoplanes</taxon>
    </lineage>
</organism>
<dbReference type="InterPro" id="IPR035959">
    <property type="entry name" value="RutC-like_sf"/>
</dbReference>
<dbReference type="RefSeq" id="WP_111653484.1">
    <property type="nucleotide sequence ID" value="NZ_JACHWI010000002.1"/>
</dbReference>
<dbReference type="AlphaFoldDB" id="A0A327Z347"/>
<dbReference type="SUPFAM" id="SSF55298">
    <property type="entry name" value="YjgF-like"/>
    <property type="match status" value="3"/>
</dbReference>
<comment type="caution">
    <text evidence="1">The sequence shown here is derived from an EMBL/GenBank/DDBJ whole genome shotgun (WGS) entry which is preliminary data.</text>
</comment>
<protein>
    <submittedName>
        <fullName evidence="1">Enamine deaminase RidA (YjgF/YER057c/UK114 family)</fullName>
    </submittedName>
</protein>
<dbReference type="Gene3D" id="3.30.1330.40">
    <property type="entry name" value="RutC-like"/>
    <property type="match status" value="3"/>
</dbReference>
<keyword evidence="2" id="KW-1185">Reference proteome</keyword>
<dbReference type="InterPro" id="IPR006175">
    <property type="entry name" value="YjgF/YER057c/UK114"/>
</dbReference>
<sequence>MITSPASAAHENPHLWESLYFSGLIAADPSASPLRAALEQLAGELASRGATLNDVVQVTSFHQDVWSIEQDLRSVGDMFGDQPPAWTAVGFHGCEVPGATIAIRAIANIGVAKQSFRSESHSWLQGLPIASACRTGDLVFVSGQLATNAAGDVRGTDAVAQAHVAYAHVAEALSEFGGTFDDVLDFTHFMVDLRGGDATFREVYMPDVLRVSQIEAAATTTHVGVTGLIRPGFVGAYLATADLTSGQRVGYCPESIFWRNAYPLAAVSAKPHGSFIGIAGHVPATPQGEIAFPGDPVRQLGFVLDSLTESLDGYGLTRDEVRELTVYVKDPRYARALRDVVTEKFGVAPPLSIVGSTGLWIEGFELEVGAVVIRKPATNA</sequence>
<dbReference type="PANTHER" id="PTHR43857">
    <property type="entry name" value="BLR7761 PROTEIN"/>
    <property type="match status" value="1"/>
</dbReference>
<reference evidence="1 2" key="1">
    <citation type="submission" date="2018-06" db="EMBL/GenBank/DDBJ databases">
        <title>Genomic Encyclopedia of Type Strains, Phase III (KMG-III): the genomes of soil and plant-associated and newly described type strains.</title>
        <authorList>
            <person name="Whitman W."/>
        </authorList>
    </citation>
    <scope>NUCLEOTIDE SEQUENCE [LARGE SCALE GENOMIC DNA]</scope>
    <source>
        <strain evidence="1 2">CGMCC 4.7090</strain>
    </source>
</reference>
<dbReference type="OrthoDB" id="9815126at2"/>